<dbReference type="PANTHER" id="PTHR43433:SF5">
    <property type="entry name" value="AB HYDROLASE-1 DOMAIN-CONTAINING PROTEIN"/>
    <property type="match status" value="1"/>
</dbReference>
<organism evidence="2 3">
    <name type="scientific">Nocardioides conyzicola</name>
    <dbReference type="NCBI Taxonomy" id="1651781"/>
    <lineage>
        <taxon>Bacteria</taxon>
        <taxon>Bacillati</taxon>
        <taxon>Actinomycetota</taxon>
        <taxon>Actinomycetes</taxon>
        <taxon>Propionibacteriales</taxon>
        <taxon>Nocardioidaceae</taxon>
        <taxon>Nocardioides</taxon>
    </lineage>
</organism>
<dbReference type="GO" id="GO:0016787">
    <property type="term" value="F:hydrolase activity"/>
    <property type="evidence" value="ECO:0007669"/>
    <property type="project" value="UniProtKB-KW"/>
</dbReference>
<dbReference type="PANTHER" id="PTHR43433">
    <property type="entry name" value="HYDROLASE, ALPHA/BETA FOLD FAMILY PROTEIN"/>
    <property type="match status" value="1"/>
</dbReference>
<dbReference type="Pfam" id="PF12697">
    <property type="entry name" value="Abhydrolase_6"/>
    <property type="match status" value="1"/>
</dbReference>
<evidence type="ECO:0000313" key="3">
    <source>
        <dbReference type="Proteomes" id="UP001499974"/>
    </source>
</evidence>
<evidence type="ECO:0000259" key="1">
    <source>
        <dbReference type="Pfam" id="PF12697"/>
    </source>
</evidence>
<dbReference type="Gene3D" id="3.40.50.1820">
    <property type="entry name" value="alpha/beta hydrolase"/>
    <property type="match status" value="1"/>
</dbReference>
<keyword evidence="3" id="KW-1185">Reference proteome</keyword>
<name>A0ABP8X412_9ACTN</name>
<feature type="domain" description="AB hydrolase-1" evidence="1">
    <location>
        <begin position="27"/>
        <end position="233"/>
    </location>
</feature>
<protein>
    <submittedName>
        <fullName evidence="2">Alpha/beta hydrolase</fullName>
    </submittedName>
</protein>
<evidence type="ECO:0000313" key="2">
    <source>
        <dbReference type="EMBL" id="GAA4699357.1"/>
    </source>
</evidence>
<dbReference type="InterPro" id="IPR050471">
    <property type="entry name" value="AB_hydrolase"/>
</dbReference>
<dbReference type="Proteomes" id="UP001499974">
    <property type="component" value="Unassembled WGS sequence"/>
</dbReference>
<dbReference type="EMBL" id="BAABKM010000002">
    <property type="protein sequence ID" value="GAA4699357.1"/>
    <property type="molecule type" value="Genomic_DNA"/>
</dbReference>
<dbReference type="SUPFAM" id="SSF53474">
    <property type="entry name" value="alpha/beta-Hydrolases"/>
    <property type="match status" value="1"/>
</dbReference>
<comment type="caution">
    <text evidence="2">The sequence shown here is derived from an EMBL/GenBank/DDBJ whole genome shotgun (WGS) entry which is preliminary data.</text>
</comment>
<keyword evidence="2" id="KW-0378">Hydrolase</keyword>
<accession>A0ABP8X412</accession>
<dbReference type="InterPro" id="IPR029058">
    <property type="entry name" value="AB_hydrolase_fold"/>
</dbReference>
<sequence>MLAVPYVDLLGHPSYHEIVGAGEPLMLLHGGYCSIEHLRPLGDALADTYRVHAPERVGHGRTADRDGPFSYAAGLEETVAYLDAVGLASAHVVGFSDGAILGLLLALEHPGRVRSLVSISGNVDTDAFVSDEEAAHTMTAEASAQLDREYADLSPDGPEHGEVVVAKLTQMWLTEPRITPEVLATITAPTLVMAGDHDMVRPDHTLLIAQSIPGAQLAIVPGAGHLVAHDRPTLVGLTVREFLDAHRG</sequence>
<reference evidence="3" key="1">
    <citation type="journal article" date="2019" name="Int. J. Syst. Evol. Microbiol.">
        <title>The Global Catalogue of Microorganisms (GCM) 10K type strain sequencing project: providing services to taxonomists for standard genome sequencing and annotation.</title>
        <authorList>
            <consortium name="The Broad Institute Genomics Platform"/>
            <consortium name="The Broad Institute Genome Sequencing Center for Infectious Disease"/>
            <person name="Wu L."/>
            <person name="Ma J."/>
        </authorList>
    </citation>
    <scope>NUCLEOTIDE SEQUENCE [LARGE SCALE GENOMIC DNA]</scope>
    <source>
        <strain evidence="3">JCM 18531</strain>
    </source>
</reference>
<gene>
    <name evidence="2" type="ORF">GCM10023349_14540</name>
</gene>
<proteinExistence type="predicted"/>
<dbReference type="InterPro" id="IPR000073">
    <property type="entry name" value="AB_hydrolase_1"/>
</dbReference>